<dbReference type="InterPro" id="IPR036047">
    <property type="entry name" value="F-box-like_dom_sf"/>
</dbReference>
<gene>
    <name evidence="2" type="ORF">GQX73_g7344</name>
</gene>
<dbReference type="AlphaFoldDB" id="A0A7C8MMQ9"/>
<dbReference type="PROSITE" id="PS51186">
    <property type="entry name" value="GNAT"/>
    <property type="match status" value="1"/>
</dbReference>
<dbReference type="GO" id="GO:0016747">
    <property type="term" value="F:acyltransferase activity, transferring groups other than amino-acyl groups"/>
    <property type="evidence" value="ECO:0007669"/>
    <property type="project" value="InterPro"/>
</dbReference>
<dbReference type="InParanoid" id="A0A7C8MMQ9"/>
<dbReference type="EMBL" id="WUBL01000094">
    <property type="protein sequence ID" value="KAF2966228.1"/>
    <property type="molecule type" value="Genomic_DNA"/>
</dbReference>
<sequence>MKAFLARFHRSSGSRIATPERNAHDVFAGLPFELHVLIIAHLEPRDIDAALGASRILRLIWLSDEMWPALADRWFPGLAQQIRLTGLDEPAMSELFRRSLHRMCMRTAGKFAAAMHYGFGLASDEFFQLSKNVPVSEGGVHSYESVENLDIDDAQRFSRFMMYSNGRVAWWPEGYGMPCTSFLAIRGNMSSRVAPQFGHQESGFLRNKACTLETVSCSLTLFSLLLSRAFFFVITLALDESGKLTVYEVQDGEIAATYVMKDRIYSDPKTSERGLLRWEKLNSFGGYCLVQVIQEPHTTNDDAQDENEACPCGRKSRQLISLCFNIYTKSFTTLRHHLSELSPWISHVWNDRLFIMDDQFNRRQTTSNRRPVMSLAPCTEVDTPQEKAALAPMYTTMHENTPLIYRRRRVPFDIGDMGENLNIELGLDVLQEFSPRPTWNDSYIPCPSEINPGKLVGDDEFFLYKFIMSTAKPFDPFYSERLVYRAVNDTPEDEAFVHAIQRDAEAQSGASYGLLRPESIKNSKDFQEHITKCLLGVIICLPPTSEKDVAGEPIGILCLKANPPSWAPHRWTDVSIDVLRKHQGKGYGGEAIRWSLWWAFQMAGLHRVQIQAFSFNTGAMRLYERLGFKEEGRIRDHMWFSGSWHDGLIYGILEDEWRDGQTKAGRDLTSCA</sequence>
<evidence type="ECO:0000313" key="2">
    <source>
        <dbReference type="EMBL" id="KAF2966228.1"/>
    </source>
</evidence>
<accession>A0A7C8MMQ9</accession>
<feature type="domain" description="N-acetyltransferase" evidence="1">
    <location>
        <begin position="482"/>
        <end position="655"/>
    </location>
</feature>
<proteinExistence type="predicted"/>
<dbReference type="InterPro" id="IPR000182">
    <property type="entry name" value="GNAT_dom"/>
</dbReference>
<dbReference type="PANTHER" id="PTHR43415">
    <property type="entry name" value="SPERMIDINE N(1)-ACETYLTRANSFERASE"/>
    <property type="match status" value="1"/>
</dbReference>
<name>A0A7C8MMQ9_9PEZI</name>
<organism evidence="2 3">
    <name type="scientific">Xylaria multiplex</name>
    <dbReference type="NCBI Taxonomy" id="323545"/>
    <lineage>
        <taxon>Eukaryota</taxon>
        <taxon>Fungi</taxon>
        <taxon>Dikarya</taxon>
        <taxon>Ascomycota</taxon>
        <taxon>Pezizomycotina</taxon>
        <taxon>Sordariomycetes</taxon>
        <taxon>Xylariomycetidae</taxon>
        <taxon>Xylariales</taxon>
        <taxon>Xylariaceae</taxon>
        <taxon>Xylaria</taxon>
    </lineage>
</organism>
<dbReference type="InterPro" id="IPR016181">
    <property type="entry name" value="Acyl_CoA_acyltransferase"/>
</dbReference>
<dbReference type="Pfam" id="PF00583">
    <property type="entry name" value="Acetyltransf_1"/>
    <property type="match status" value="1"/>
</dbReference>
<dbReference type="PANTHER" id="PTHR43415:SF3">
    <property type="entry name" value="GNAT-FAMILY ACETYLTRANSFERASE"/>
    <property type="match status" value="1"/>
</dbReference>
<comment type="caution">
    <text evidence="2">The sequence shown here is derived from an EMBL/GenBank/DDBJ whole genome shotgun (WGS) entry which is preliminary data.</text>
</comment>
<dbReference type="OrthoDB" id="4605713at2759"/>
<evidence type="ECO:0000259" key="1">
    <source>
        <dbReference type="PROSITE" id="PS51186"/>
    </source>
</evidence>
<dbReference type="SUPFAM" id="SSF81383">
    <property type="entry name" value="F-box domain"/>
    <property type="match status" value="1"/>
</dbReference>
<protein>
    <recommendedName>
        <fullName evidence="1">N-acetyltransferase domain-containing protein</fullName>
    </recommendedName>
</protein>
<reference evidence="2 3" key="1">
    <citation type="submission" date="2019-12" db="EMBL/GenBank/DDBJ databases">
        <title>Draft genome sequence of the ascomycete Xylaria multiplex DSM 110363.</title>
        <authorList>
            <person name="Buettner E."/>
            <person name="Kellner H."/>
        </authorList>
    </citation>
    <scope>NUCLEOTIDE SEQUENCE [LARGE SCALE GENOMIC DNA]</scope>
    <source>
        <strain evidence="2 3">DSM 110363</strain>
    </source>
</reference>
<keyword evidence="3" id="KW-1185">Reference proteome</keyword>
<dbReference type="Gene3D" id="3.40.630.30">
    <property type="match status" value="1"/>
</dbReference>
<evidence type="ECO:0000313" key="3">
    <source>
        <dbReference type="Proteomes" id="UP000481858"/>
    </source>
</evidence>
<dbReference type="SUPFAM" id="SSF55729">
    <property type="entry name" value="Acyl-CoA N-acyltransferases (Nat)"/>
    <property type="match status" value="1"/>
</dbReference>
<dbReference type="Proteomes" id="UP000481858">
    <property type="component" value="Unassembled WGS sequence"/>
</dbReference>